<dbReference type="InterPro" id="IPR051199">
    <property type="entry name" value="LPS_LOS_Heptosyltrfase"/>
</dbReference>
<dbReference type="RefSeq" id="WP_272650002.1">
    <property type="nucleotide sequence ID" value="NZ_JAZDDG010000002.1"/>
</dbReference>
<name>A0ABU7IQD7_9FLAO</name>
<evidence type="ECO:0000256" key="1">
    <source>
        <dbReference type="ARBA" id="ARBA00022676"/>
    </source>
</evidence>
<dbReference type="Pfam" id="PF01075">
    <property type="entry name" value="Glyco_transf_9"/>
    <property type="match status" value="1"/>
</dbReference>
<dbReference type="Proteomes" id="UP001356308">
    <property type="component" value="Unassembled WGS sequence"/>
</dbReference>
<dbReference type="Gene3D" id="3.40.50.2000">
    <property type="entry name" value="Glycogen Phosphorylase B"/>
    <property type="match status" value="2"/>
</dbReference>
<evidence type="ECO:0000256" key="2">
    <source>
        <dbReference type="ARBA" id="ARBA00022679"/>
    </source>
</evidence>
<dbReference type="CDD" id="cd03789">
    <property type="entry name" value="GT9_LPS_heptosyltransferase"/>
    <property type="match status" value="1"/>
</dbReference>
<proteinExistence type="predicted"/>
<comment type="caution">
    <text evidence="3">The sequence shown here is derived from an EMBL/GenBank/DDBJ whole genome shotgun (WGS) entry which is preliminary data.</text>
</comment>
<dbReference type="GO" id="GO:0016757">
    <property type="term" value="F:glycosyltransferase activity"/>
    <property type="evidence" value="ECO:0007669"/>
    <property type="project" value="UniProtKB-KW"/>
</dbReference>
<organism evidence="3 4">
    <name type="scientific">Maribacter cobaltidurans</name>
    <dbReference type="NCBI Taxonomy" id="1178778"/>
    <lineage>
        <taxon>Bacteria</taxon>
        <taxon>Pseudomonadati</taxon>
        <taxon>Bacteroidota</taxon>
        <taxon>Flavobacteriia</taxon>
        <taxon>Flavobacteriales</taxon>
        <taxon>Flavobacteriaceae</taxon>
        <taxon>Maribacter</taxon>
    </lineage>
</organism>
<dbReference type="EC" id="2.4.-.-" evidence="3"/>
<evidence type="ECO:0000313" key="4">
    <source>
        <dbReference type="Proteomes" id="UP001356308"/>
    </source>
</evidence>
<dbReference type="PANTHER" id="PTHR30160">
    <property type="entry name" value="TETRAACYLDISACCHARIDE 4'-KINASE-RELATED"/>
    <property type="match status" value="1"/>
</dbReference>
<dbReference type="PANTHER" id="PTHR30160:SF22">
    <property type="entry name" value="LIPOPOLYSACCHARIDE CORE BIOSYNTHESIS PROTEIN"/>
    <property type="match status" value="1"/>
</dbReference>
<sequence length="346" mass="39025">MDKNKIEQVLVIRLSAMGDVAMTVPVLVALTQEYPNLKITFLTKAFYKPIVSGIPNVNVVIADTKGKHKGILGLWRLFGQLKELEFDAVADLHNVLRSNILKIFFLTQGIPFKQMNKGRSEKKKLTSGKSKEIKPLKPMHERYVEVFKSLGFVFSLNEKHTLPKLDLSKGIKEKWLIGNHKTIGIAPFAAFQGKVYPHHLMEKLLTYLNDLNHTQILLFGGGKKETEILEQWESKFNNCISAAGKLTFPEELRVISNLHVMVSMDSGNGHLAAMFGIPVITLWGVTHPYAGFTPFGQNYVNQILSDREKFPLIPTSVYGNKFPAGYNKVMETISPQKVYDKIKDIL</sequence>
<keyword evidence="1 3" id="KW-0328">Glycosyltransferase</keyword>
<keyword evidence="4" id="KW-1185">Reference proteome</keyword>
<dbReference type="SUPFAM" id="SSF53756">
    <property type="entry name" value="UDP-Glycosyltransferase/glycogen phosphorylase"/>
    <property type="match status" value="1"/>
</dbReference>
<accession>A0ABU7IQD7</accession>
<gene>
    <name evidence="3" type="ORF">V1I91_03775</name>
</gene>
<evidence type="ECO:0000313" key="3">
    <source>
        <dbReference type="EMBL" id="MEE1975172.1"/>
    </source>
</evidence>
<reference evidence="3 4" key="1">
    <citation type="submission" date="2024-01" db="EMBL/GenBank/DDBJ databases">
        <title>Maribacter spp. originated from different algae showed divergent polysaccharides utilization ability.</title>
        <authorList>
            <person name="Wang H."/>
            <person name="Wu Y."/>
        </authorList>
    </citation>
    <scope>NUCLEOTIDE SEQUENCE [LARGE SCALE GENOMIC DNA]</scope>
    <source>
        <strain evidence="3 4">PR1</strain>
    </source>
</reference>
<dbReference type="EMBL" id="JAZDDG010000002">
    <property type="protein sequence ID" value="MEE1975172.1"/>
    <property type="molecule type" value="Genomic_DNA"/>
</dbReference>
<protein>
    <submittedName>
        <fullName evidence="3">Glycosyltransferase family 9 protein</fullName>
        <ecNumber evidence="3">2.4.-.-</ecNumber>
    </submittedName>
</protein>
<keyword evidence="2 3" id="KW-0808">Transferase</keyword>
<dbReference type="InterPro" id="IPR002201">
    <property type="entry name" value="Glyco_trans_9"/>
</dbReference>